<sequence>MKWLSMRGYFVTALLIIYSVPPEFIIVTLYEILG</sequence>
<evidence type="ECO:0000256" key="1">
    <source>
        <dbReference type="SAM" id="Phobius"/>
    </source>
</evidence>
<protein>
    <submittedName>
        <fullName evidence="2">Uncharacterized protein</fullName>
    </submittedName>
</protein>
<reference evidence="2 3" key="1">
    <citation type="submission" date="2020-08" db="EMBL/GenBank/DDBJ databases">
        <title>Genomic Encyclopedia of Type Strains, Phase IV (KMG-IV): sequencing the most valuable type-strain genomes for metagenomic binning, comparative biology and taxonomic classification.</title>
        <authorList>
            <person name="Goeker M."/>
        </authorList>
    </citation>
    <scope>NUCLEOTIDE SEQUENCE [LARGE SCALE GENOMIC DNA]</scope>
    <source>
        <strain evidence="2 3">DSM 103526</strain>
    </source>
</reference>
<dbReference type="AlphaFoldDB" id="A0A841KWG4"/>
<dbReference type="EMBL" id="JACHEN010000031">
    <property type="protein sequence ID" value="MBB6217974.1"/>
    <property type="molecule type" value="Genomic_DNA"/>
</dbReference>
<organism evidence="2 3">
    <name type="scientific">Anaerosolibacter carboniphilus</name>
    <dbReference type="NCBI Taxonomy" id="1417629"/>
    <lineage>
        <taxon>Bacteria</taxon>
        <taxon>Bacillati</taxon>
        <taxon>Bacillota</taxon>
        <taxon>Clostridia</taxon>
        <taxon>Peptostreptococcales</taxon>
        <taxon>Thermotaleaceae</taxon>
        <taxon>Anaerosolibacter</taxon>
    </lineage>
</organism>
<accession>A0A841KWG4</accession>
<dbReference type="Proteomes" id="UP000579281">
    <property type="component" value="Unassembled WGS sequence"/>
</dbReference>
<name>A0A841KWG4_9FIRM</name>
<keyword evidence="1" id="KW-0812">Transmembrane</keyword>
<proteinExistence type="predicted"/>
<evidence type="ECO:0000313" key="3">
    <source>
        <dbReference type="Proteomes" id="UP000579281"/>
    </source>
</evidence>
<feature type="transmembrane region" description="Helical" evidence="1">
    <location>
        <begin position="9"/>
        <end position="30"/>
    </location>
</feature>
<gene>
    <name evidence="2" type="ORF">HNQ80_004111</name>
</gene>
<comment type="caution">
    <text evidence="2">The sequence shown here is derived from an EMBL/GenBank/DDBJ whole genome shotgun (WGS) entry which is preliminary data.</text>
</comment>
<keyword evidence="1" id="KW-0472">Membrane</keyword>
<keyword evidence="1" id="KW-1133">Transmembrane helix</keyword>
<evidence type="ECO:0000313" key="2">
    <source>
        <dbReference type="EMBL" id="MBB6217974.1"/>
    </source>
</evidence>
<keyword evidence="3" id="KW-1185">Reference proteome</keyword>